<keyword evidence="2" id="KW-1185">Reference proteome</keyword>
<proteinExistence type="predicted"/>
<dbReference type="Proteomes" id="UP000029014">
    <property type="component" value="Unassembled WGS sequence"/>
</dbReference>
<gene>
    <name evidence="1" type="ORF">BMIN_0673</name>
</gene>
<dbReference type="EMBL" id="JGZD01000008">
    <property type="protein sequence ID" value="KFI72962.1"/>
    <property type="molecule type" value="Genomic_DNA"/>
</dbReference>
<protein>
    <submittedName>
        <fullName evidence="1">Uncharacterized protein</fullName>
    </submittedName>
</protein>
<name>A0A087BPL2_9BIFI</name>
<dbReference type="AlphaFoldDB" id="A0A087BPL2"/>
<evidence type="ECO:0000313" key="2">
    <source>
        <dbReference type="Proteomes" id="UP000029014"/>
    </source>
</evidence>
<comment type="caution">
    <text evidence="1">The sequence shown here is derived from an EMBL/GenBank/DDBJ whole genome shotgun (WGS) entry which is preliminary data.</text>
</comment>
<evidence type="ECO:0000313" key="1">
    <source>
        <dbReference type="EMBL" id="KFI72962.1"/>
    </source>
</evidence>
<sequence length="76" mass="8580">MESGSIPCRTLPMLAVASPFFTAHYESMPRPMHASRSHHIVNEDEVVNLWQDPHWQCPNPSLKSSSQRFITGANMS</sequence>
<accession>A0A087BPL2</accession>
<reference evidence="1 2" key="1">
    <citation type="submission" date="2014-03" db="EMBL/GenBank/DDBJ databases">
        <title>Genomics of Bifidobacteria.</title>
        <authorList>
            <person name="Ventura M."/>
            <person name="Milani C."/>
            <person name="Lugli G.A."/>
        </authorList>
    </citation>
    <scope>NUCLEOTIDE SEQUENCE [LARGE SCALE GENOMIC DNA]</scope>
    <source>
        <strain evidence="1 2">LMG 11592</strain>
    </source>
</reference>
<organism evidence="1 2">
    <name type="scientific">Bifidobacterium minimum</name>
    <dbReference type="NCBI Taxonomy" id="1693"/>
    <lineage>
        <taxon>Bacteria</taxon>
        <taxon>Bacillati</taxon>
        <taxon>Actinomycetota</taxon>
        <taxon>Actinomycetes</taxon>
        <taxon>Bifidobacteriales</taxon>
        <taxon>Bifidobacteriaceae</taxon>
        <taxon>Bifidobacterium</taxon>
    </lineage>
</organism>